<dbReference type="SUPFAM" id="SSF55874">
    <property type="entry name" value="ATPase domain of HSP90 chaperone/DNA topoisomerase II/histidine kinase"/>
    <property type="match status" value="1"/>
</dbReference>
<feature type="transmembrane region" description="Helical" evidence="10">
    <location>
        <begin position="71"/>
        <end position="93"/>
    </location>
</feature>
<name>A0ABZ1W009_9ACTN</name>
<dbReference type="EMBL" id="CP108482">
    <property type="protein sequence ID" value="WUS54163.1"/>
    <property type="molecule type" value="Genomic_DNA"/>
</dbReference>
<evidence type="ECO:0000256" key="2">
    <source>
        <dbReference type="ARBA" id="ARBA00012438"/>
    </source>
</evidence>
<evidence type="ECO:0000256" key="5">
    <source>
        <dbReference type="ARBA" id="ARBA00022741"/>
    </source>
</evidence>
<reference evidence="14 16" key="1">
    <citation type="submission" date="2022-10" db="EMBL/GenBank/DDBJ databases">
        <title>The complete genomes of actinobacterial strains from the NBC collection.</title>
        <authorList>
            <person name="Joergensen T.S."/>
            <person name="Alvarez Arevalo M."/>
            <person name="Sterndorff E.B."/>
            <person name="Faurdal D."/>
            <person name="Vuksanovic O."/>
            <person name="Mourched A.-S."/>
            <person name="Charusanti P."/>
            <person name="Shaw S."/>
            <person name="Blin K."/>
            <person name="Weber T."/>
        </authorList>
    </citation>
    <scope>NUCLEOTIDE SEQUENCE [LARGE SCALE GENOMIC DNA]</scope>
    <source>
        <strain evidence="14 16">NBC_01247</strain>
    </source>
</reference>
<dbReference type="Pfam" id="PF02518">
    <property type="entry name" value="HATPase_c"/>
    <property type="match status" value="1"/>
</dbReference>
<dbReference type="PANTHER" id="PTHR24421:SF10">
    <property type="entry name" value="NITRATE_NITRITE SENSOR PROTEIN NARQ"/>
    <property type="match status" value="1"/>
</dbReference>
<evidence type="ECO:0000256" key="7">
    <source>
        <dbReference type="ARBA" id="ARBA00022840"/>
    </source>
</evidence>
<dbReference type="EC" id="2.7.13.3" evidence="2"/>
<protein>
    <recommendedName>
        <fullName evidence="2">histidine kinase</fullName>
        <ecNumber evidence="2">2.7.13.3</ecNumber>
    </recommendedName>
</protein>
<dbReference type="GO" id="GO:0016301">
    <property type="term" value="F:kinase activity"/>
    <property type="evidence" value="ECO:0007669"/>
    <property type="project" value="UniProtKB-KW"/>
</dbReference>
<keyword evidence="10" id="KW-0812">Transmembrane</keyword>
<comment type="catalytic activity">
    <reaction evidence="1">
        <text>ATP + protein L-histidine = ADP + protein N-phospho-L-histidine.</text>
        <dbReference type="EC" id="2.7.13.3"/>
    </reaction>
</comment>
<keyword evidence="7" id="KW-0067">ATP-binding</keyword>
<evidence type="ECO:0000256" key="6">
    <source>
        <dbReference type="ARBA" id="ARBA00022777"/>
    </source>
</evidence>
<accession>A0ABZ1W009</accession>
<dbReference type="Pfam" id="PF23539">
    <property type="entry name" value="DUF7134"/>
    <property type="match status" value="1"/>
</dbReference>
<feature type="domain" description="Signal transduction histidine kinase subgroup 3 dimerisation and phosphoacceptor" evidence="12">
    <location>
        <begin position="191"/>
        <end position="256"/>
    </location>
</feature>
<feature type="transmembrane region" description="Helical" evidence="10">
    <location>
        <begin position="113"/>
        <end position="134"/>
    </location>
</feature>
<evidence type="ECO:0000259" key="13">
    <source>
        <dbReference type="Pfam" id="PF23539"/>
    </source>
</evidence>
<evidence type="ECO:0000256" key="4">
    <source>
        <dbReference type="ARBA" id="ARBA00022679"/>
    </source>
</evidence>
<evidence type="ECO:0000256" key="3">
    <source>
        <dbReference type="ARBA" id="ARBA00022553"/>
    </source>
</evidence>
<dbReference type="InterPro" id="IPR050482">
    <property type="entry name" value="Sensor_HK_TwoCompSys"/>
</dbReference>
<feature type="domain" description="Histidine kinase/HSP90-like ATPase" evidence="11">
    <location>
        <begin position="321"/>
        <end position="408"/>
    </location>
</feature>
<evidence type="ECO:0000313" key="14">
    <source>
        <dbReference type="EMBL" id="WUS54163.1"/>
    </source>
</evidence>
<gene>
    <name evidence="14" type="ORF">OG469_00775</name>
    <name evidence="15" type="ORF">OG469_40245</name>
</gene>
<keyword evidence="6 14" id="KW-0418">Kinase</keyword>
<dbReference type="Proteomes" id="UP001432014">
    <property type="component" value="Chromosome"/>
</dbReference>
<feature type="transmembrane region" description="Helical" evidence="10">
    <location>
        <begin position="43"/>
        <end position="64"/>
    </location>
</feature>
<feature type="region of interest" description="Disordered" evidence="9">
    <location>
        <begin position="257"/>
        <end position="283"/>
    </location>
</feature>
<dbReference type="PANTHER" id="PTHR24421">
    <property type="entry name" value="NITRATE/NITRITE SENSOR PROTEIN NARX-RELATED"/>
    <property type="match status" value="1"/>
</dbReference>
<evidence type="ECO:0000256" key="10">
    <source>
        <dbReference type="SAM" id="Phobius"/>
    </source>
</evidence>
<dbReference type="Gene3D" id="3.30.565.10">
    <property type="entry name" value="Histidine kinase-like ATPase, C-terminal domain"/>
    <property type="match status" value="1"/>
</dbReference>
<evidence type="ECO:0000259" key="11">
    <source>
        <dbReference type="Pfam" id="PF02518"/>
    </source>
</evidence>
<evidence type="ECO:0000259" key="12">
    <source>
        <dbReference type="Pfam" id="PF07730"/>
    </source>
</evidence>
<evidence type="ECO:0000256" key="1">
    <source>
        <dbReference type="ARBA" id="ARBA00000085"/>
    </source>
</evidence>
<evidence type="ECO:0000256" key="8">
    <source>
        <dbReference type="ARBA" id="ARBA00023012"/>
    </source>
</evidence>
<dbReference type="Gene3D" id="1.20.5.1930">
    <property type="match status" value="1"/>
</dbReference>
<keyword evidence="8" id="KW-0902">Two-component regulatory system</keyword>
<evidence type="ECO:0000313" key="16">
    <source>
        <dbReference type="Proteomes" id="UP001432014"/>
    </source>
</evidence>
<keyword evidence="3" id="KW-0597">Phosphoprotein</keyword>
<dbReference type="EMBL" id="CP108482">
    <property type="protein sequence ID" value="WUS61184.1"/>
    <property type="molecule type" value="Genomic_DNA"/>
</dbReference>
<proteinExistence type="predicted"/>
<dbReference type="InterPro" id="IPR055558">
    <property type="entry name" value="DUF7134"/>
</dbReference>
<organism evidence="14 16">
    <name type="scientific">Kitasatospora herbaricolor</name>
    <dbReference type="NCBI Taxonomy" id="68217"/>
    <lineage>
        <taxon>Bacteria</taxon>
        <taxon>Bacillati</taxon>
        <taxon>Actinomycetota</taxon>
        <taxon>Actinomycetes</taxon>
        <taxon>Kitasatosporales</taxon>
        <taxon>Streptomycetaceae</taxon>
        <taxon>Kitasatospora</taxon>
    </lineage>
</organism>
<dbReference type="CDD" id="cd16917">
    <property type="entry name" value="HATPase_UhpB-NarQ-NarX-like"/>
    <property type="match status" value="1"/>
</dbReference>
<dbReference type="Pfam" id="PF07730">
    <property type="entry name" value="HisKA_3"/>
    <property type="match status" value="1"/>
</dbReference>
<feature type="transmembrane region" description="Helical" evidence="10">
    <location>
        <begin position="141"/>
        <end position="160"/>
    </location>
</feature>
<dbReference type="InterPro" id="IPR003594">
    <property type="entry name" value="HATPase_dom"/>
</dbReference>
<dbReference type="RefSeq" id="WP_329492777.1">
    <property type="nucleotide sequence ID" value="NZ_CP108460.1"/>
</dbReference>
<keyword evidence="16" id="KW-1185">Reference proteome</keyword>
<evidence type="ECO:0000256" key="9">
    <source>
        <dbReference type="SAM" id="MobiDB-lite"/>
    </source>
</evidence>
<dbReference type="InterPro" id="IPR011712">
    <property type="entry name" value="Sig_transdc_His_kin_sub3_dim/P"/>
</dbReference>
<keyword evidence="10" id="KW-1133">Transmembrane helix</keyword>
<sequence length="421" mass="44587">MRPEPEHPDRPAKGRRRPLAVDSLLATAYATASLLLGQEPPPAPWHALDAAGTALTLLVSAALVARRIAPVPVLACVVALWSAYIACGYWPVVNSPASLLALYTVAAARPTRTAALGAGAVGAAWLFAGAAHAGYGSMKTVLVQALAFPLVMVFFGRTAGRAAERSRHLAELTRRLRAEQQARALQAVTEERVRIARELHDVVAHHLSVVSLQAGMASYVFDADPATARGALDTIAATSREALEELRRLLTLLRVDPEDLPSTAPGPHGDDDHSPERYTPAPGLEGLDELLRRVRAAGTPVDLRVDGEPLALPPGMDLCAYRVVQEALTNVLRHAGPATATVTVRYDPRALTVRITDDGRAPAAPGHRPATGHGLIGMRERARIYRGTLSAGPRAQGGFEVLLSLPVPVAEGARPNAPRSP</sequence>
<feature type="domain" description="DUF7134" evidence="13">
    <location>
        <begin position="15"/>
        <end position="153"/>
    </location>
</feature>
<keyword evidence="5" id="KW-0547">Nucleotide-binding</keyword>
<keyword evidence="4" id="KW-0808">Transferase</keyword>
<evidence type="ECO:0000313" key="15">
    <source>
        <dbReference type="EMBL" id="WUS61184.1"/>
    </source>
</evidence>
<dbReference type="InterPro" id="IPR036890">
    <property type="entry name" value="HATPase_C_sf"/>
</dbReference>
<keyword evidence="10" id="KW-0472">Membrane</keyword>